<reference evidence="2" key="3">
    <citation type="submission" date="2023-04" db="EMBL/GenBank/DDBJ databases">
        <title>WGS assembly of Eucalyptus grandis.</title>
        <authorList>
            <person name="Myburg A."/>
            <person name="Grattapaglia D."/>
            <person name="Tuskan G."/>
            <person name="Hellsten U."/>
            <person name="Hayes R."/>
            <person name="Grimwood J."/>
            <person name="Jenkins J."/>
            <person name="Lindquist E."/>
            <person name="Tice H."/>
            <person name="Bauer D."/>
            <person name="Goodstein D."/>
            <person name="Dubchak I."/>
            <person name="Poliakov A."/>
            <person name="Mizrachi E."/>
            <person name="Kullan A."/>
            <person name="Hussey S."/>
            <person name="Pinard D."/>
            <person name="Van D."/>
            <person name="Singh P."/>
            <person name="Van J."/>
            <person name="Silva-Junior O."/>
            <person name="Togawa R."/>
            <person name="Pappas M."/>
            <person name="Faria D."/>
            <person name="Sansaloni C."/>
            <person name="Petroli C."/>
            <person name="Yang X."/>
            <person name="Ranjan P."/>
            <person name="Tschaplinski T."/>
            <person name="Ye C."/>
            <person name="Li T."/>
            <person name="Sterck L."/>
            <person name="Vanneste K."/>
            <person name="Murat F."/>
            <person name="Soler M."/>
            <person name="Clemente H."/>
            <person name="Saidi N."/>
            <person name="Cassan-Wang H."/>
            <person name="Dunand C."/>
            <person name="Hefer C."/>
            <person name="Bornberg-Bauer E."/>
            <person name="Kersting A."/>
            <person name="Vining K."/>
            <person name="Amarasinghe V."/>
            <person name="Ranik M."/>
            <person name="Naithani S."/>
            <person name="Elser J."/>
            <person name="Boyd A."/>
            <person name="Liston A."/>
            <person name="Spatafora J."/>
            <person name="Dharmwardhana P."/>
            <person name="Raja R."/>
            <person name="Sullivan C."/>
            <person name="Romanel E."/>
            <person name="Alves-Ferreira M."/>
            <person name="Kulheim C."/>
            <person name="Foley W."/>
            <person name="Carocha V."/>
            <person name="Paiva J."/>
            <person name="Kudrna D."/>
            <person name="Brommonschenkel S."/>
            <person name="Pasquali G."/>
            <person name="Byrne M."/>
            <person name="Rigault P."/>
            <person name="Tibbits J."/>
            <person name="Spokevicius A."/>
            <person name="Jones R."/>
            <person name="Steane D."/>
            <person name="Vaillancourt R."/>
            <person name="Potts B."/>
            <person name="Joubert F."/>
            <person name="Barry K."/>
            <person name="Pappas G."/>
            <person name="Strauss S."/>
            <person name="Jaiswal P."/>
            <person name="Grima-Pettenati J."/>
            <person name="Salse J."/>
            <person name="Van D."/>
            <person name="Rokhsar D."/>
            <person name="Schmutz J."/>
        </authorList>
    </citation>
    <scope>NUCLEOTIDE SEQUENCE</scope>
    <source>
        <tissue evidence="2">Leaf extractions</tissue>
    </source>
</reference>
<evidence type="ECO:0000256" key="1">
    <source>
        <dbReference type="SAM" id="Phobius"/>
    </source>
</evidence>
<protein>
    <submittedName>
        <fullName evidence="3">Uncharacterized protein</fullName>
    </submittedName>
</protein>
<keyword evidence="1" id="KW-1133">Transmembrane helix</keyword>
<feature type="transmembrane region" description="Helical" evidence="1">
    <location>
        <begin position="33"/>
        <end position="55"/>
    </location>
</feature>
<evidence type="ECO:0000313" key="2">
    <source>
        <dbReference type="EMBL" id="KAK2632622.1"/>
    </source>
</evidence>
<dbReference type="Gramene" id="KCW45082">
    <property type="protein sequence ID" value="KCW45082"/>
    <property type="gene ID" value="EUGRSUZ_L01315"/>
</dbReference>
<name>A0A058ZTG7_EUCGR</name>
<keyword evidence="1" id="KW-0812">Transmembrane</keyword>
<dbReference type="InParanoid" id="A0A058ZTG7"/>
<dbReference type="AlphaFoldDB" id="A0A058ZTG7"/>
<organism evidence="3">
    <name type="scientific">Eucalyptus grandis</name>
    <name type="common">Flooded gum</name>
    <dbReference type="NCBI Taxonomy" id="71139"/>
    <lineage>
        <taxon>Eukaryota</taxon>
        <taxon>Viridiplantae</taxon>
        <taxon>Streptophyta</taxon>
        <taxon>Embryophyta</taxon>
        <taxon>Tracheophyta</taxon>
        <taxon>Spermatophyta</taxon>
        <taxon>Magnoliopsida</taxon>
        <taxon>eudicotyledons</taxon>
        <taxon>Gunneridae</taxon>
        <taxon>Pentapetalae</taxon>
        <taxon>rosids</taxon>
        <taxon>malvids</taxon>
        <taxon>Myrtales</taxon>
        <taxon>Myrtaceae</taxon>
        <taxon>Myrtoideae</taxon>
        <taxon>Eucalypteae</taxon>
        <taxon>Eucalyptus</taxon>
    </lineage>
</organism>
<dbReference type="Proteomes" id="UP000030711">
    <property type="component" value="Unassembled WGS sequence"/>
</dbReference>
<reference evidence="2" key="2">
    <citation type="journal article" date="2014" name="Nature">
        <title>The genome of Eucalyptus grandis.</title>
        <authorList>
            <person name="Myburg A.A."/>
            <person name="Grattapaglia D."/>
            <person name="Tuskan G.A."/>
            <person name="Hellsten U."/>
            <person name="Hayes R.D."/>
            <person name="Grimwood J."/>
            <person name="Jenkins J."/>
            <person name="Lindquist E."/>
            <person name="Tice H."/>
            <person name="Bauer D."/>
            <person name="Goodstein D.M."/>
            <person name="Dubchak I."/>
            <person name="Poliakov A."/>
            <person name="Mizrachi E."/>
            <person name="Kullan A.R."/>
            <person name="Hussey S.G."/>
            <person name="Pinard D."/>
            <person name="van der Merwe K."/>
            <person name="Singh P."/>
            <person name="van Jaarsveld I."/>
            <person name="Silva-Junior O.B."/>
            <person name="Togawa R.C."/>
            <person name="Pappas M.R."/>
            <person name="Faria D.A."/>
            <person name="Sansaloni C.P."/>
            <person name="Petroli C.D."/>
            <person name="Yang X."/>
            <person name="Ranjan P."/>
            <person name="Tschaplinski T.J."/>
            <person name="Ye C.Y."/>
            <person name="Li T."/>
            <person name="Sterck L."/>
            <person name="Vanneste K."/>
            <person name="Murat F."/>
            <person name="Soler M."/>
            <person name="Clemente H.S."/>
            <person name="Saidi N."/>
            <person name="Cassan-Wang H."/>
            <person name="Dunand C."/>
            <person name="Hefer C.A."/>
            <person name="Bornberg-Bauer E."/>
            <person name="Kersting A.R."/>
            <person name="Vining K."/>
            <person name="Amarasinghe V."/>
            <person name="Ranik M."/>
            <person name="Naithani S."/>
            <person name="Elser J."/>
            <person name="Boyd A.E."/>
            <person name="Liston A."/>
            <person name="Spatafora J.W."/>
            <person name="Dharmwardhana P."/>
            <person name="Raja R."/>
            <person name="Sullivan C."/>
            <person name="Romanel E."/>
            <person name="Alves-Ferreira M."/>
            <person name="Kulheim C."/>
            <person name="Foley W."/>
            <person name="Carocha V."/>
            <person name="Paiva J."/>
            <person name="Kudrna D."/>
            <person name="Brommonschenkel S.H."/>
            <person name="Pasquali G."/>
            <person name="Byrne M."/>
            <person name="Rigault P."/>
            <person name="Tibbits J."/>
            <person name="Spokevicius A."/>
            <person name="Jones R.C."/>
            <person name="Steane D.A."/>
            <person name="Vaillancourt R.E."/>
            <person name="Potts B.M."/>
            <person name="Joubert F."/>
            <person name="Barry K."/>
            <person name="Pappas G.J."/>
            <person name="Strauss S.H."/>
            <person name="Jaiswal P."/>
            <person name="Grima-Pettenati J."/>
            <person name="Salse J."/>
            <person name="Van de Peer Y."/>
            <person name="Rokhsar D.S."/>
            <person name="Schmutz J."/>
        </authorList>
    </citation>
    <scope>NUCLEOTIDE SEQUENCE</scope>
    <source>
        <tissue evidence="2">Leaf extractions</tissue>
    </source>
</reference>
<gene>
    <name evidence="3" type="ORF">EUGRSUZ_L01315</name>
</gene>
<reference evidence="3" key="1">
    <citation type="submission" date="2013-07" db="EMBL/GenBank/DDBJ databases">
        <title>The genome of Eucalyptus grandis.</title>
        <authorList>
            <person name="Schmutz J."/>
            <person name="Hayes R."/>
            <person name="Myburg A."/>
            <person name="Tuskan G."/>
            <person name="Grattapaglia D."/>
            <person name="Rokhsar D.S."/>
        </authorList>
    </citation>
    <scope>NUCLEOTIDE SEQUENCE</scope>
    <source>
        <tissue evidence="3">Leaf extractions</tissue>
    </source>
</reference>
<keyword evidence="1" id="KW-0472">Membrane</keyword>
<accession>A0A058ZTG7</accession>
<dbReference type="EMBL" id="MU848411">
    <property type="protein sequence ID" value="KAK2632622.1"/>
    <property type="molecule type" value="Genomic_DNA"/>
</dbReference>
<evidence type="ECO:0000313" key="3">
    <source>
        <dbReference type="EMBL" id="KCW45082.1"/>
    </source>
</evidence>
<keyword evidence="4" id="KW-1185">Reference proteome</keyword>
<sequence length="67" mass="7829">MMSNKRGSRPRWYPSVVGYVTNDGRSRLRRPQWLAAAILMFFLVNYAANLMFFLVNSQSNIWGVFII</sequence>
<reference evidence="2" key="4">
    <citation type="submission" date="2023-07" db="EMBL/GenBank/DDBJ databases">
        <authorList>
            <person name="Myburg A.A."/>
            <person name="Grattapaglia D."/>
            <person name="Tuskan G.A."/>
            <person name="Hellsten U."/>
            <person name="Hayes R.D."/>
            <person name="Grimwood J."/>
            <person name="Jenkins J."/>
            <person name="Lindquist E."/>
            <person name="Tice H."/>
            <person name="Bauer D."/>
            <person name="Goodstein D.M."/>
            <person name="Dubchak I."/>
            <person name="Poliakov A."/>
            <person name="Mizrachi E."/>
            <person name="Kullan A.R."/>
            <person name="Hussey S.G."/>
            <person name="Pinard D."/>
            <person name="Van D.M."/>
            <person name="Singh P."/>
            <person name="Van J.I."/>
            <person name="Silva-Junior O.B."/>
            <person name="Togawa R.C."/>
            <person name="Pappas M.R."/>
            <person name="Faria D.A."/>
            <person name="Sansaloni C.P."/>
            <person name="Petroli C.D."/>
            <person name="Yang X."/>
            <person name="Ranjan P."/>
            <person name="Tschaplinski T.J."/>
            <person name="Ye C.Y."/>
            <person name="Li T."/>
            <person name="Sterck L."/>
            <person name="Vanneste K."/>
            <person name="Murat F."/>
            <person name="Soler M."/>
            <person name="Clemente H.S."/>
            <person name="Saidi N."/>
            <person name="Cassan-Wang H."/>
            <person name="Dunand C."/>
            <person name="Hefer C.A."/>
            <person name="Bornberg-Bauer E."/>
            <person name="Kersting A.R."/>
            <person name="Vining K."/>
            <person name="Amarasinghe V."/>
            <person name="Ranik M."/>
            <person name="Naithani S."/>
            <person name="Elser J."/>
            <person name="Boyd A.E."/>
            <person name="Liston A."/>
            <person name="Spatafora J.W."/>
            <person name="Dharmwardhana P."/>
            <person name="Raja R."/>
            <person name="Sullivan C."/>
            <person name="Romanel E."/>
            <person name="Alves-Ferreira M."/>
            <person name="Kulheim C."/>
            <person name="Foley W."/>
            <person name="Carocha V."/>
            <person name="Paiva J."/>
            <person name="Kudrna D."/>
            <person name="Brommonschenkel S.H."/>
            <person name="Pasquali G."/>
            <person name="Byrne M."/>
            <person name="Rigault P."/>
            <person name="Tibbits J."/>
            <person name="Spokevicius A."/>
            <person name="Jones R.C."/>
            <person name="Steane D.A."/>
            <person name="Vaillancourt R.E."/>
            <person name="Potts B.M."/>
            <person name="Joubert F."/>
            <person name="Barry K."/>
            <person name="Pappas G.J."/>
            <person name="Strauss S.H."/>
            <person name="Jaiswal P."/>
            <person name="Grima-Pettenati J."/>
            <person name="Salse J."/>
            <person name="Van D.P."/>
            <person name="Rokhsar D.S."/>
            <person name="Schmutz J."/>
        </authorList>
    </citation>
    <scope>NUCLEOTIDE SEQUENCE</scope>
    <source>
        <tissue evidence="2">Leaf extractions</tissue>
    </source>
</reference>
<dbReference type="EMBL" id="KK198927">
    <property type="protein sequence ID" value="KCW45082.1"/>
    <property type="molecule type" value="Genomic_DNA"/>
</dbReference>
<evidence type="ECO:0000313" key="4">
    <source>
        <dbReference type="Proteomes" id="UP000030711"/>
    </source>
</evidence>
<proteinExistence type="predicted"/>